<protein>
    <recommendedName>
        <fullName evidence="2">DUF6708 domain-containing protein</fullName>
    </recommendedName>
</protein>
<organism evidence="3 4">
    <name type="scientific">Caldimonas caldifontis</name>
    <dbReference type="NCBI Taxonomy" id="1452508"/>
    <lineage>
        <taxon>Bacteria</taxon>
        <taxon>Pseudomonadati</taxon>
        <taxon>Pseudomonadota</taxon>
        <taxon>Betaproteobacteria</taxon>
        <taxon>Burkholderiales</taxon>
        <taxon>Sphaerotilaceae</taxon>
        <taxon>Caldimonas</taxon>
    </lineage>
</organism>
<keyword evidence="1" id="KW-0812">Transmembrane</keyword>
<evidence type="ECO:0000313" key="4">
    <source>
        <dbReference type="Proteomes" id="UP000238605"/>
    </source>
</evidence>
<evidence type="ECO:0000313" key="3">
    <source>
        <dbReference type="EMBL" id="PPE67306.1"/>
    </source>
</evidence>
<accession>A0A2S5SX53</accession>
<dbReference type="AlphaFoldDB" id="A0A2S5SX53"/>
<dbReference type="OrthoDB" id="8915060at2"/>
<dbReference type="RefSeq" id="WP_104301165.1">
    <property type="nucleotide sequence ID" value="NZ_PSNX01000003.1"/>
</dbReference>
<proteinExistence type="predicted"/>
<sequence length="321" mass="37215">MPLIKNVIHRFHVKRPLTARERELRLDIRKPAGDAPHYQLSLIRLNSTFVECVDKWYAERGFGAMFGAAAFSAVAFGMWVLVTNIFKHWHPIGLFFLLVFPVLLAVTAYIFLCDAFTYTHYPIRFNRKNRQVYAFRPDGTVLKAPWDRVYWTILGHANPLGWLNVAGHVMDESGKTVLETFALSVNSTSKQGEVKLRNHFEFFRLYMQEGPAVALQRIQPVPLIMLPPIDRQKESWAFGWERITLTLNGSPLLQILAQVFFLPESLFRWIVMRTSKIPQWPQWVEDECRIEPDDPWRREPGYRDEEAIAAMQATAGARRNG</sequence>
<keyword evidence="1" id="KW-1133">Transmembrane helix</keyword>
<dbReference type="Pfam" id="PF20455">
    <property type="entry name" value="DUF6708"/>
    <property type="match status" value="1"/>
</dbReference>
<evidence type="ECO:0000256" key="1">
    <source>
        <dbReference type="SAM" id="Phobius"/>
    </source>
</evidence>
<feature type="transmembrane region" description="Helical" evidence="1">
    <location>
        <begin position="64"/>
        <end position="86"/>
    </location>
</feature>
<feature type="transmembrane region" description="Helical" evidence="1">
    <location>
        <begin position="92"/>
        <end position="118"/>
    </location>
</feature>
<keyword evidence="1" id="KW-0472">Membrane</keyword>
<reference evidence="3 4" key="1">
    <citation type="submission" date="2018-02" db="EMBL/GenBank/DDBJ databases">
        <title>Reclassifiation of [Polyangium] brachysporum DSM 7029 as Guopingzhaonella breviflexa gen. nov., sp. nov., a member of the family Comamonadaceae.</title>
        <authorList>
            <person name="Tang B."/>
        </authorList>
    </citation>
    <scope>NUCLEOTIDE SEQUENCE [LARGE SCALE GENOMIC DNA]</scope>
    <source>
        <strain evidence="3 4">BCRC 80649</strain>
    </source>
</reference>
<dbReference type="EMBL" id="PSNX01000003">
    <property type="protein sequence ID" value="PPE67306.1"/>
    <property type="molecule type" value="Genomic_DNA"/>
</dbReference>
<gene>
    <name evidence="3" type="ORF">C1704_03845</name>
</gene>
<keyword evidence="4" id="KW-1185">Reference proteome</keyword>
<comment type="caution">
    <text evidence="3">The sequence shown here is derived from an EMBL/GenBank/DDBJ whole genome shotgun (WGS) entry which is preliminary data.</text>
</comment>
<name>A0A2S5SX53_9BURK</name>
<dbReference type="Proteomes" id="UP000238605">
    <property type="component" value="Unassembled WGS sequence"/>
</dbReference>
<dbReference type="InterPro" id="IPR046554">
    <property type="entry name" value="DUF6708"/>
</dbReference>
<feature type="domain" description="DUF6708" evidence="2">
    <location>
        <begin position="102"/>
        <end position="292"/>
    </location>
</feature>
<evidence type="ECO:0000259" key="2">
    <source>
        <dbReference type="Pfam" id="PF20455"/>
    </source>
</evidence>